<accession>A0A391NWB0</accession>
<dbReference type="Proteomes" id="UP000265618">
    <property type="component" value="Unassembled WGS sequence"/>
</dbReference>
<organism evidence="1 2">
    <name type="scientific">Kipferlia bialata</name>
    <dbReference type="NCBI Taxonomy" id="797122"/>
    <lineage>
        <taxon>Eukaryota</taxon>
        <taxon>Metamonada</taxon>
        <taxon>Carpediemonas-like organisms</taxon>
        <taxon>Kipferlia</taxon>
    </lineage>
</organism>
<feature type="non-terminal residue" evidence="1">
    <location>
        <position position="1"/>
    </location>
</feature>
<proteinExistence type="predicted"/>
<keyword evidence="2" id="KW-1185">Reference proteome</keyword>
<reference evidence="1 2" key="1">
    <citation type="journal article" date="2018" name="PLoS ONE">
        <title>The draft genome of Kipferlia bialata reveals reductive genome evolution in fornicate parasites.</title>
        <authorList>
            <person name="Tanifuji G."/>
            <person name="Takabayashi S."/>
            <person name="Kume K."/>
            <person name="Takagi M."/>
            <person name="Nakayama T."/>
            <person name="Kamikawa R."/>
            <person name="Inagaki Y."/>
            <person name="Hashimoto T."/>
        </authorList>
    </citation>
    <scope>NUCLEOTIDE SEQUENCE [LARGE SCALE GENOMIC DNA]</scope>
    <source>
        <strain evidence="1">NY0173</strain>
    </source>
</reference>
<dbReference type="EMBL" id="BDIP01001375">
    <property type="protein sequence ID" value="GCA62773.1"/>
    <property type="molecule type" value="Genomic_DNA"/>
</dbReference>
<sequence>VINTLAIGDLSDHMKGK</sequence>
<protein>
    <submittedName>
        <fullName evidence="1">Uncharacterized protein</fullName>
    </submittedName>
</protein>
<dbReference type="AlphaFoldDB" id="A0A391NWB0"/>
<comment type="caution">
    <text evidence="1">The sequence shown here is derived from an EMBL/GenBank/DDBJ whole genome shotgun (WGS) entry which is preliminary data.</text>
</comment>
<evidence type="ECO:0000313" key="2">
    <source>
        <dbReference type="Proteomes" id="UP000265618"/>
    </source>
</evidence>
<gene>
    <name evidence="1" type="ORF">KIPB_005729</name>
</gene>
<evidence type="ECO:0000313" key="1">
    <source>
        <dbReference type="EMBL" id="GCA62773.1"/>
    </source>
</evidence>
<name>A0A391NWB0_9EUKA</name>